<dbReference type="PANTHER" id="PTHR43031">
    <property type="entry name" value="FAD-DEPENDENT OXIDOREDUCTASE"/>
    <property type="match status" value="1"/>
</dbReference>
<sequence>MTFRSLSPRLAVMALCFGLAAAPVVASAQAFVEFPGRSLYERFGVDAVDLFDLRGQLSRSTVIDVRPRLEYDILHIEGAHHVPLGAPDFEDQVRALEEQHGGPLVFYCNGRESYMSYRAAARANAAGLGPTQAYDAGVADWADRYPGLAILRGEPIEDPETQLITDEAFEARLLEADTFARRVRNDDNAVVLDVRGNEERDEISLFAGREMSAPLENIDTLNRILGQANRDGDALLIFDQNGQQVRWLQYHLEERGIENYHFLEGGLQQFYDEVMAR</sequence>
<dbReference type="EMBL" id="CP011367">
    <property type="protein sequence ID" value="AKJ95869.1"/>
    <property type="molecule type" value="Genomic_DNA"/>
</dbReference>
<proteinExistence type="predicted"/>
<dbReference type="SUPFAM" id="SSF52821">
    <property type="entry name" value="Rhodanese/Cell cycle control phosphatase"/>
    <property type="match status" value="2"/>
</dbReference>
<dbReference type="SMART" id="SM00450">
    <property type="entry name" value="RHOD"/>
    <property type="match status" value="2"/>
</dbReference>
<dbReference type="PANTHER" id="PTHR43031:SF7">
    <property type="entry name" value="NITRIC OXIDE REDUCTASE FLRD-NAD(+) REDUCTASE"/>
    <property type="match status" value="1"/>
</dbReference>
<gene>
    <name evidence="3" type="ORF">TVD_11125</name>
</gene>
<dbReference type="KEGG" id="tvr:TVD_11125"/>
<dbReference type="InterPro" id="IPR036873">
    <property type="entry name" value="Rhodanese-like_dom_sf"/>
</dbReference>
<evidence type="ECO:0000313" key="4">
    <source>
        <dbReference type="Proteomes" id="UP000064201"/>
    </source>
</evidence>
<dbReference type="InterPro" id="IPR050229">
    <property type="entry name" value="GlpE_sulfurtransferase"/>
</dbReference>
<protein>
    <submittedName>
        <fullName evidence="3">Rhodanese</fullName>
    </submittedName>
</protein>
<evidence type="ECO:0000256" key="1">
    <source>
        <dbReference type="SAM" id="SignalP"/>
    </source>
</evidence>
<accession>A0A0G3G667</accession>
<evidence type="ECO:0000313" key="3">
    <source>
        <dbReference type="EMBL" id="AKJ95869.1"/>
    </source>
</evidence>
<dbReference type="PATRIC" id="fig|106634.4.peg.2267"/>
<dbReference type="InterPro" id="IPR001763">
    <property type="entry name" value="Rhodanese-like_dom"/>
</dbReference>
<dbReference type="Pfam" id="PF00581">
    <property type="entry name" value="Rhodanese"/>
    <property type="match status" value="1"/>
</dbReference>
<reference evidence="3 4" key="1">
    <citation type="submission" date="2015-04" db="EMBL/GenBank/DDBJ databases">
        <title>Complete Sequence for the Genome of the Thioalkalivibrio versutus D301.</title>
        <authorList>
            <person name="Mu T."/>
            <person name="Zhou J."/>
            <person name="Xu X."/>
        </authorList>
    </citation>
    <scope>NUCLEOTIDE SEQUENCE [LARGE SCALE GENOMIC DNA]</scope>
    <source>
        <strain evidence="3 4">D301</strain>
    </source>
</reference>
<dbReference type="AlphaFoldDB" id="A0A0G3G667"/>
<dbReference type="CDD" id="cd00158">
    <property type="entry name" value="RHOD"/>
    <property type="match status" value="1"/>
</dbReference>
<dbReference type="Proteomes" id="UP000064201">
    <property type="component" value="Chromosome"/>
</dbReference>
<feature type="domain" description="Rhodanese" evidence="2">
    <location>
        <begin position="56"/>
        <end position="150"/>
    </location>
</feature>
<dbReference type="PROSITE" id="PS50206">
    <property type="entry name" value="RHODANESE_3"/>
    <property type="match status" value="2"/>
</dbReference>
<evidence type="ECO:0000259" key="2">
    <source>
        <dbReference type="PROSITE" id="PS50206"/>
    </source>
</evidence>
<organism evidence="3 4">
    <name type="scientific">Thioalkalivibrio versutus</name>
    <dbReference type="NCBI Taxonomy" id="106634"/>
    <lineage>
        <taxon>Bacteria</taxon>
        <taxon>Pseudomonadati</taxon>
        <taxon>Pseudomonadota</taxon>
        <taxon>Gammaproteobacteria</taxon>
        <taxon>Chromatiales</taxon>
        <taxon>Ectothiorhodospiraceae</taxon>
        <taxon>Thioalkalivibrio</taxon>
    </lineage>
</organism>
<dbReference type="Gene3D" id="3.40.250.10">
    <property type="entry name" value="Rhodanese-like domain"/>
    <property type="match status" value="2"/>
</dbReference>
<feature type="domain" description="Rhodanese" evidence="2">
    <location>
        <begin position="185"/>
        <end position="276"/>
    </location>
</feature>
<feature type="chain" id="PRO_5002553868" evidence="1">
    <location>
        <begin position="29"/>
        <end position="277"/>
    </location>
</feature>
<keyword evidence="1" id="KW-0732">Signal</keyword>
<feature type="signal peptide" evidence="1">
    <location>
        <begin position="1"/>
        <end position="28"/>
    </location>
</feature>
<keyword evidence="4" id="KW-1185">Reference proteome</keyword>
<dbReference type="OrthoDB" id="9814704at2"/>
<dbReference type="RefSeq" id="WP_047251616.1">
    <property type="nucleotide sequence ID" value="NZ_CP011367.1"/>
</dbReference>
<name>A0A0G3G667_9GAMM</name>